<dbReference type="InterPro" id="IPR001589">
    <property type="entry name" value="Actinin_actin-bd_CS"/>
</dbReference>
<reference evidence="6" key="1">
    <citation type="submission" date="2021-02" db="EMBL/GenBank/DDBJ databases">
        <authorList>
            <person name="Nowell W R."/>
        </authorList>
    </citation>
    <scope>NUCLEOTIDE SEQUENCE</scope>
</reference>
<feature type="coiled-coil region" evidence="3">
    <location>
        <begin position="1247"/>
        <end position="1274"/>
    </location>
</feature>
<keyword evidence="3" id="KW-0175">Coiled coil</keyword>
<evidence type="ECO:0000256" key="4">
    <source>
        <dbReference type="SAM" id="MobiDB-lite"/>
    </source>
</evidence>
<feature type="compositionally biased region" description="Polar residues" evidence="4">
    <location>
        <begin position="2390"/>
        <end position="2402"/>
    </location>
</feature>
<dbReference type="Gene3D" id="1.10.418.10">
    <property type="entry name" value="Calponin-like domain"/>
    <property type="match status" value="2"/>
</dbReference>
<proteinExistence type="predicted"/>
<feature type="compositionally biased region" description="Basic and acidic residues" evidence="4">
    <location>
        <begin position="1033"/>
        <end position="1042"/>
    </location>
</feature>
<evidence type="ECO:0000256" key="3">
    <source>
        <dbReference type="SAM" id="Coils"/>
    </source>
</evidence>
<evidence type="ECO:0000256" key="1">
    <source>
        <dbReference type="ARBA" id="ARBA00022737"/>
    </source>
</evidence>
<evidence type="ECO:0000313" key="8">
    <source>
        <dbReference type="Proteomes" id="UP000663870"/>
    </source>
</evidence>
<evidence type="ECO:0000259" key="5">
    <source>
        <dbReference type="PROSITE" id="PS50021"/>
    </source>
</evidence>
<dbReference type="Proteomes" id="UP000663870">
    <property type="component" value="Unassembled WGS sequence"/>
</dbReference>
<feature type="compositionally biased region" description="Basic and acidic residues" evidence="4">
    <location>
        <begin position="2343"/>
        <end position="2356"/>
    </location>
</feature>
<feature type="region of interest" description="Disordered" evidence="4">
    <location>
        <begin position="1025"/>
        <end position="1048"/>
    </location>
</feature>
<dbReference type="SUPFAM" id="SSF46966">
    <property type="entry name" value="Spectrin repeat"/>
    <property type="match status" value="9"/>
</dbReference>
<keyword evidence="1" id="KW-0677">Repeat</keyword>
<dbReference type="EMBL" id="CAJNOL010000135">
    <property type="protein sequence ID" value="CAF0875664.1"/>
    <property type="molecule type" value="Genomic_DNA"/>
</dbReference>
<feature type="coiled-coil region" evidence="3">
    <location>
        <begin position="1315"/>
        <end position="1366"/>
    </location>
</feature>
<dbReference type="GO" id="GO:0003779">
    <property type="term" value="F:actin binding"/>
    <property type="evidence" value="ECO:0007669"/>
    <property type="project" value="UniProtKB-KW"/>
</dbReference>
<feature type="coiled-coil region" evidence="3">
    <location>
        <begin position="1772"/>
        <end position="1831"/>
    </location>
</feature>
<evidence type="ECO:0000313" key="6">
    <source>
        <dbReference type="EMBL" id="CAF0875664.1"/>
    </source>
</evidence>
<feature type="compositionally biased region" description="Basic and acidic residues" evidence="4">
    <location>
        <begin position="2014"/>
        <end position="2042"/>
    </location>
</feature>
<dbReference type="Proteomes" id="UP000663854">
    <property type="component" value="Unassembled WGS sequence"/>
</dbReference>
<feature type="coiled-coil region" evidence="3">
    <location>
        <begin position="772"/>
        <end position="806"/>
    </location>
</feature>
<name>A0A813XW70_9BILA</name>
<accession>A0A813XW70</accession>
<feature type="domain" description="Calponin-homology (CH)" evidence="5">
    <location>
        <begin position="43"/>
        <end position="148"/>
    </location>
</feature>
<dbReference type="SUPFAM" id="SSF47576">
    <property type="entry name" value="Calponin-homology domain, CH-domain"/>
    <property type="match status" value="1"/>
</dbReference>
<feature type="coiled-coil region" evidence="3">
    <location>
        <begin position="2129"/>
        <end position="2159"/>
    </location>
</feature>
<evidence type="ECO:0000256" key="2">
    <source>
        <dbReference type="ARBA" id="ARBA00023203"/>
    </source>
</evidence>
<dbReference type="SMART" id="SM00033">
    <property type="entry name" value="CH"/>
    <property type="match status" value="2"/>
</dbReference>
<dbReference type="InterPro" id="IPR036872">
    <property type="entry name" value="CH_dom_sf"/>
</dbReference>
<keyword evidence="2" id="KW-0009">Actin-binding</keyword>
<sequence length="2471" mass="290275">MSTSPSQRNSSPEIATTMTSNINEDDAQQFQQIIRDRKYEREDIQKKAFTKWVNNQLANASSTLAVTDLFQDLRDGVVLLRLLEILTGNEYKRENGKMRVHHIENVNKVIAVLNEHGIKLLNISSNDIVDGNPKLTLALIWSIIQYWQGKDVIESVVPDSRQTNIEKFLLSWCQQQTKGYKGVTINDFTRSWQDGLAFNALIHKFRPDLFDYDDLLQNTQAKNLENAFSVAKNSFKIDRYLDVEDLLSDYPDRKSILMYVMCLFQQLPSSNIVIEDNEKIEPSTTTITSDNTTEIKSLSENDLIQLNNFKTNIERILQWILKLEDELDKQDKTMSNDLKTIKEQFQNHEEFMVSLTKDQNQIGDILHEGNQLLRTHKINLQPREENEIKEQMKVLNHRWELLRSKSLDRQSILHKTLMKLQLDQIETFDNWLYQTEQRISRDLDVMGTNLSGIERQYQQLAQLQDELVAQQITTESLQNMIIVVDDTSSNDEDQISPTYTSTEIEGKLLNLSERWAHICNFVHNRWIQLQEVKIEFEQIELNLNKVDKWLIDKENEMNKMKSETNISNTDILMQQVHSIQKTESEMNDIRQSILSLDNSLKILSTFYDSTTSNELKILNEQINNFEKRWAQLIDDLEQCSTKLKKLSVNFEKNAQTNIKPTTDVAQKPTTTTTTTTVVEETIITTDQTPDDSINKKQKINYENTLKSDFDLSARKYIDWIDNIERILDEKSVNQLQLHEREHIIQEVKTKYLSYDDQFKVLIQTGNVITKQLKDANEDSNEHESTLKILENRWQELHKQILKYEQDIEQSKFNDEIQELIKIRNEYQTWLDSTPLSYSNTEYQTLLITSYLHFHSPHDICIHTYTGLTKRAKLTNFQTYNERLAHLKRMADHFDTNTIQRTNDLLRSWDETHSRIRERIIPVEHMQQQSSGTTTGSNVTSFRQTGISSVPISPNQTEIHDQLSTATTTAATTTTNLGPSIGENGSVFTLTNIYTFGGNDGSYNTGLSDLASDKYRVKSYVEVFDQPSSQQDSEYERRYRESHSSSVTRKIRTSATDTYDYGQNGNYESAHYQHNYETTSPSSLRHIHEQPLPGTNYLSLLPTIFNDTQRKLRVWLEYVEQSLLHDKVRVNDIHTITTKKKVYKDLLDQTFEQEHNLESLNKISNEYYSKLTVDVSRRLQDELNNYRDRLNDIKMFLSERLTKCSTLDKTLNDFESGVEEVKIWIRNAQTRLTSDTSTYGLENQYGRSQTLQHEIREMQIVINRLNKDVIDLTQDVDEILGRRLRDDIRQLNESWSHFISSTKTYSQNIQDALKRNKLIQEDIRELEDWIMEKERETLLDDGSIFYHEQLRERLEQYQRLQTELNIKEHTVRTLVDQTRHDISQSSAELSQQIEMLVSNWTNLQKRVDSKVIFYTDLYKLYEELKDLLYHENIWLDTLQNRIYTTGNTNVDLEDASEELDSLERFLKAHSRSNYEKIFEVSDRLQTIKVSIPTINSQINQFRMRWDQLHDDVAKKVHTLNSQISDFQQLRHQITAMFEWINHTDALLSSRLKDDVYANDVPSEAEKLTLEFSQYETFLRSIEDKIHSLRVIGKHDAAKRLEQQFVSLKNRFIQLKSKFRQFQKPSDFEPKYAKMRQILHDVEQNMYTLEIRSDDPDVIHNQLEHCLRLYKTLSDIKSDVEYVIRIGRSIVEKGQTDESNELTRQIDQLKTTYNNLGAKVSTLRNQLDSVERHLRKFRKEYSHIHEWFVKADHEIRKIENKQVSKNTKEEIDWIRTTRNDIKKLEANFEILRNLERTIQKDIERPLPGLHEKINELKRQTDQLDRRLKDRSEIVETGVIRSTSSHSEPSRRYHNLLYIPFESGSDSSSGISASSSTTLPPIEYIIYPIGLRKGQVRKLEDDYQRFTYIYKEIITRLEKLDSLLSDAERVLDLTRISQVQEELRSVRIQLDEILNLGQDLVSKSETYSKLVGPDIENITRNFEELQRRIRIIQDKQDKRIQDQQTTTTTTTSNINQDDQRDDVRREYYSEKRYNRTERESHRRSPSESSDISTTQGVIDEEFKKKYLRCLAYMKLIERLYENQYDTDEDTDVKHRRLSKRERTVRDRPEYEEIERIIRETEERAYIVEKTDVEQARRIREKIRRLKDCLENLKVRSEQYQASDEVVRYNERYEEHVRTTAGATVAKEREMDSDFIYDIDDTRSVISEPAPQHNAKYRKTVHSLERYKADDHARYIPSYEEYQLQPLLRVRSLKAIDHHTLSAPSSPILQPRYRSYERSNVHYTKQATNQQGHQDNYQSSISKSASMPNGGFPMHQCLLSYPPPAPPSFCHHQPMTYRERVIDRHVAERSTSRGESRRQQQQESSGHVQQQQQQQHQQQQQQQQVRSASASGQTQTLNRTIPVQYQTSNANTSSAASGGFRTTNAYSQEQYPTYFYNEQQSSGGGGGGGSYRQQINDQQIYPPQNVGRHPTRIAN</sequence>
<feature type="coiled-coil region" evidence="3">
    <location>
        <begin position="1933"/>
        <end position="1992"/>
    </location>
</feature>
<keyword evidence="8" id="KW-1185">Reference proteome</keyword>
<dbReference type="Gene3D" id="1.20.58.60">
    <property type="match status" value="7"/>
</dbReference>
<dbReference type="InterPro" id="IPR018159">
    <property type="entry name" value="Spectrin/alpha-actinin"/>
</dbReference>
<gene>
    <name evidence="6" type="ORF">JXQ802_LOCUS7893</name>
    <name evidence="7" type="ORF">PYM288_LOCUS8359</name>
</gene>
<dbReference type="EMBL" id="CAJNOH010000111">
    <property type="protein sequence ID" value="CAF0877273.1"/>
    <property type="molecule type" value="Genomic_DNA"/>
</dbReference>
<evidence type="ECO:0000313" key="7">
    <source>
        <dbReference type="EMBL" id="CAF0877273.1"/>
    </source>
</evidence>
<dbReference type="Pfam" id="PF00435">
    <property type="entry name" value="Spectrin"/>
    <property type="match status" value="2"/>
</dbReference>
<dbReference type="SMART" id="SM00150">
    <property type="entry name" value="SPEC"/>
    <property type="match status" value="9"/>
</dbReference>
<feature type="domain" description="Calponin-homology (CH)" evidence="5">
    <location>
        <begin position="163"/>
        <end position="268"/>
    </location>
</feature>
<feature type="compositionally biased region" description="Polar residues" evidence="4">
    <location>
        <begin position="2282"/>
        <end position="2303"/>
    </location>
</feature>
<feature type="region of interest" description="Disordered" evidence="4">
    <location>
        <begin position="1"/>
        <end position="21"/>
    </location>
</feature>
<feature type="region of interest" description="Disordered" evidence="4">
    <location>
        <begin position="1993"/>
        <end position="2051"/>
    </location>
</feature>
<organism evidence="6 8">
    <name type="scientific">Rotaria sordida</name>
    <dbReference type="NCBI Taxonomy" id="392033"/>
    <lineage>
        <taxon>Eukaryota</taxon>
        <taxon>Metazoa</taxon>
        <taxon>Spiralia</taxon>
        <taxon>Gnathifera</taxon>
        <taxon>Rotifera</taxon>
        <taxon>Eurotatoria</taxon>
        <taxon>Bdelloidea</taxon>
        <taxon>Philodinida</taxon>
        <taxon>Philodinidae</taxon>
        <taxon>Rotaria</taxon>
    </lineage>
</organism>
<feature type="coiled-coil region" evidence="3">
    <location>
        <begin position="1697"/>
        <end position="1738"/>
    </location>
</feature>
<protein>
    <recommendedName>
        <fullName evidence="5">Calponin-homology (CH) domain-containing protein</fullName>
    </recommendedName>
</protein>
<dbReference type="PANTHER" id="PTHR11915">
    <property type="entry name" value="SPECTRIN/FILAMIN RELATED CYTOSKELETAL PROTEIN"/>
    <property type="match status" value="1"/>
</dbReference>
<feature type="compositionally biased region" description="Low complexity" evidence="4">
    <location>
        <begin position="1999"/>
        <end position="2013"/>
    </location>
</feature>
<feature type="compositionally biased region" description="Low complexity" evidence="4">
    <location>
        <begin position="2357"/>
        <end position="2389"/>
    </location>
</feature>
<dbReference type="CDD" id="cd00176">
    <property type="entry name" value="SPEC"/>
    <property type="match status" value="3"/>
</dbReference>
<dbReference type="InterPro" id="IPR002017">
    <property type="entry name" value="Spectrin_repeat"/>
</dbReference>
<dbReference type="InterPro" id="IPR001715">
    <property type="entry name" value="CH_dom"/>
</dbReference>
<feature type="region of interest" description="Disordered" evidence="4">
    <location>
        <begin position="2343"/>
        <end position="2415"/>
    </location>
</feature>
<dbReference type="PROSITE" id="PS50021">
    <property type="entry name" value="CH"/>
    <property type="match status" value="2"/>
</dbReference>
<feature type="compositionally biased region" description="Low complexity" evidence="4">
    <location>
        <begin position="2403"/>
        <end position="2413"/>
    </location>
</feature>
<feature type="region of interest" description="Disordered" evidence="4">
    <location>
        <begin position="2282"/>
        <end position="2304"/>
    </location>
</feature>
<comment type="caution">
    <text evidence="6">The sequence shown here is derived from an EMBL/GenBank/DDBJ whole genome shotgun (WGS) entry which is preliminary data.</text>
</comment>
<feature type="coiled-coil region" evidence="3">
    <location>
        <begin position="453"/>
        <end position="480"/>
    </location>
</feature>
<dbReference type="PROSITE" id="PS00019">
    <property type="entry name" value="ACTININ_1"/>
    <property type="match status" value="1"/>
</dbReference>
<dbReference type="Pfam" id="PF00307">
    <property type="entry name" value="CH"/>
    <property type="match status" value="2"/>
</dbReference>
<dbReference type="PROSITE" id="PS00020">
    <property type="entry name" value="ACTININ_2"/>
    <property type="match status" value="1"/>
</dbReference>